<dbReference type="GO" id="GO:0016491">
    <property type="term" value="F:oxidoreductase activity"/>
    <property type="evidence" value="ECO:0007669"/>
    <property type="project" value="InterPro"/>
</dbReference>
<keyword evidence="2" id="KW-0472">Membrane</keyword>
<dbReference type="OrthoDB" id="9801223at2"/>
<keyword evidence="5" id="KW-1185">Reference proteome</keyword>
<proteinExistence type="predicted"/>
<sequence length="505" mass="52668">MSRVDDLLGRVTTYRTVSAALGVVLAAALVLSLSGSVHVEPVALAVSVVVAVAVTLLVSLACGALWRVPVHRESSVITGLLLALLLRPSTAPLDLAVLAAAAAAAGASKFVLAVRSRHVLNPAAAGALAVGLVGVPFGAVPATWWVATPALLPVVAVAALAVVVRTRRGLLVGTYLVVAGGVVSVRLVGLGLAVPDALWTSLASYPLVLAAAFMLTEPLTLPPRRRQQLAEAALVGALTVTPFTLGPVWSSPELALVVGNVLAFALGQRRAVRLTVVGHRDVTPAVREVAFAPERALRFRPGQWIELHVPHAGVDRRGTRRVFSVASPPGHVDGVVVAYRLTPAPSSFKRTLTSLPQGVVVRATSVGGDFLLPRRADVPLLLVAGGIGITPFVSQLAALARAGERRDVVLLLLLGPGDEPPYADVLTASAARVVVVAPTPPAVLPEGWEHRAAPLLEDAVLREGVPDAHRRLAYVSGPPRMVVHARRTLRRAGVRRIRTDAFAGY</sequence>
<dbReference type="PRINTS" id="PR00410">
    <property type="entry name" value="PHEHYDRXLASE"/>
</dbReference>
<evidence type="ECO:0000313" key="5">
    <source>
        <dbReference type="Proteomes" id="UP000288246"/>
    </source>
</evidence>
<accession>A0A401UUU2</accession>
<dbReference type="InterPro" id="IPR017927">
    <property type="entry name" value="FAD-bd_FR_type"/>
</dbReference>
<feature type="transmembrane region" description="Helical" evidence="2">
    <location>
        <begin position="12"/>
        <end position="31"/>
    </location>
</feature>
<dbReference type="PANTHER" id="PTHR47354">
    <property type="entry name" value="NADH OXIDOREDUCTASE HCR"/>
    <property type="match status" value="1"/>
</dbReference>
<evidence type="ECO:0000259" key="3">
    <source>
        <dbReference type="PROSITE" id="PS51384"/>
    </source>
</evidence>
<dbReference type="PROSITE" id="PS51384">
    <property type="entry name" value="FAD_FR"/>
    <property type="match status" value="1"/>
</dbReference>
<reference evidence="4 5" key="1">
    <citation type="submission" date="2018-11" db="EMBL/GenBank/DDBJ databases">
        <title>Draft genome sequence of Cellulomonas takizawaensis strain TKZ-21.</title>
        <authorList>
            <person name="Yamamura H."/>
            <person name="Hayashi T."/>
            <person name="Hamada M."/>
            <person name="Serisawa Y."/>
            <person name="Matsuyama K."/>
            <person name="Nakagawa Y."/>
            <person name="Otoguro M."/>
            <person name="Yanagida F."/>
            <person name="Hayakawa M."/>
        </authorList>
    </citation>
    <scope>NUCLEOTIDE SEQUENCE [LARGE SCALE GENOMIC DNA]</scope>
    <source>
        <strain evidence="4 5">TKZ-21</strain>
    </source>
</reference>
<feature type="transmembrane region" description="Helical" evidence="2">
    <location>
        <begin position="43"/>
        <end position="66"/>
    </location>
</feature>
<evidence type="ECO:0000256" key="2">
    <source>
        <dbReference type="SAM" id="Phobius"/>
    </source>
</evidence>
<dbReference type="PANTHER" id="PTHR47354:SF5">
    <property type="entry name" value="PROTEIN RFBI"/>
    <property type="match status" value="1"/>
</dbReference>
<feature type="transmembrane region" description="Helical" evidence="2">
    <location>
        <begin position="119"/>
        <end position="138"/>
    </location>
</feature>
<dbReference type="SUPFAM" id="SSF63380">
    <property type="entry name" value="Riboflavin synthase domain-like"/>
    <property type="match status" value="1"/>
</dbReference>
<comment type="cofactor">
    <cofactor evidence="1">
        <name>FAD</name>
        <dbReference type="ChEBI" id="CHEBI:57692"/>
    </cofactor>
</comment>
<dbReference type="CDD" id="cd00322">
    <property type="entry name" value="FNR_like"/>
    <property type="match status" value="1"/>
</dbReference>
<dbReference type="Proteomes" id="UP000288246">
    <property type="component" value="Unassembled WGS sequence"/>
</dbReference>
<feature type="transmembrane region" description="Helical" evidence="2">
    <location>
        <begin position="198"/>
        <end position="216"/>
    </location>
</feature>
<dbReference type="Gene3D" id="3.40.50.80">
    <property type="entry name" value="Nucleotide-binding domain of ferredoxin-NADP reductase (FNR) module"/>
    <property type="match status" value="1"/>
</dbReference>
<organism evidence="4 5">
    <name type="scientific">Cellulomonas algicola</name>
    <dbReference type="NCBI Taxonomy" id="2071633"/>
    <lineage>
        <taxon>Bacteria</taxon>
        <taxon>Bacillati</taxon>
        <taxon>Actinomycetota</taxon>
        <taxon>Actinomycetes</taxon>
        <taxon>Micrococcales</taxon>
        <taxon>Cellulomonadaceae</taxon>
        <taxon>Cellulomonas</taxon>
    </lineage>
</organism>
<protein>
    <recommendedName>
        <fullName evidence="3">FAD-binding FR-type domain-containing protein</fullName>
    </recommendedName>
</protein>
<dbReference type="InterPro" id="IPR017938">
    <property type="entry name" value="Riboflavin_synthase-like_b-brl"/>
</dbReference>
<evidence type="ECO:0000313" key="4">
    <source>
        <dbReference type="EMBL" id="GCD18455.1"/>
    </source>
</evidence>
<dbReference type="SUPFAM" id="SSF52343">
    <property type="entry name" value="Ferredoxin reductase-like, C-terminal NADP-linked domain"/>
    <property type="match status" value="1"/>
</dbReference>
<dbReference type="AlphaFoldDB" id="A0A401UUU2"/>
<feature type="transmembrane region" description="Helical" evidence="2">
    <location>
        <begin position="144"/>
        <end position="163"/>
    </location>
</feature>
<dbReference type="InterPro" id="IPR039261">
    <property type="entry name" value="FNR_nucleotide-bd"/>
</dbReference>
<dbReference type="InterPro" id="IPR050415">
    <property type="entry name" value="MRET"/>
</dbReference>
<gene>
    <name evidence="4" type="ORF">CTKZ_00170</name>
</gene>
<evidence type="ECO:0000256" key="1">
    <source>
        <dbReference type="ARBA" id="ARBA00001974"/>
    </source>
</evidence>
<feature type="domain" description="FAD-binding FR-type" evidence="3">
    <location>
        <begin position="269"/>
        <end position="373"/>
    </location>
</feature>
<name>A0A401UUU2_9CELL</name>
<keyword evidence="2" id="KW-1133">Transmembrane helix</keyword>
<dbReference type="EMBL" id="BHYL01000003">
    <property type="protein sequence ID" value="GCD18455.1"/>
    <property type="molecule type" value="Genomic_DNA"/>
</dbReference>
<feature type="transmembrane region" description="Helical" evidence="2">
    <location>
        <begin position="95"/>
        <end position="112"/>
    </location>
</feature>
<comment type="caution">
    <text evidence="4">The sequence shown here is derived from an EMBL/GenBank/DDBJ whole genome shotgun (WGS) entry which is preliminary data.</text>
</comment>
<feature type="transmembrane region" description="Helical" evidence="2">
    <location>
        <begin position="170"/>
        <end position="192"/>
    </location>
</feature>
<keyword evidence="2" id="KW-0812">Transmembrane</keyword>
<dbReference type="RefSeq" id="WP_124341009.1">
    <property type="nucleotide sequence ID" value="NZ_BHYL01000003.1"/>
</dbReference>
<dbReference type="Gene3D" id="2.40.30.10">
    <property type="entry name" value="Translation factors"/>
    <property type="match status" value="1"/>
</dbReference>